<evidence type="ECO:0000256" key="12">
    <source>
        <dbReference type="ARBA" id="ARBA00049244"/>
    </source>
</evidence>
<keyword evidence="6" id="KW-0235">DNA replication</keyword>
<name>A0A9X1AH11_9HYPH</name>
<evidence type="ECO:0000313" key="16">
    <source>
        <dbReference type="Proteomes" id="UP001138921"/>
    </source>
</evidence>
<reference evidence="15" key="1">
    <citation type="journal article" date="2021" name="Microorganisms">
        <title>Phylogenomic Reconstruction and Metabolic Potential of the Genus Aminobacter.</title>
        <authorList>
            <person name="Artuso I."/>
            <person name="Turrini P."/>
            <person name="Pirolo M."/>
            <person name="Lugli G.A."/>
            <person name="Ventura M."/>
            <person name="Visca P."/>
        </authorList>
    </citation>
    <scope>NUCLEOTIDE SEQUENCE</scope>
    <source>
        <strain evidence="15">LMG 26462</strain>
    </source>
</reference>
<proteinExistence type="inferred from homology"/>
<dbReference type="AlphaFoldDB" id="A0A9X1AH11"/>
<dbReference type="Gene3D" id="1.10.150.20">
    <property type="entry name" value="5' to 3' exonuclease, C-terminal subdomain"/>
    <property type="match status" value="1"/>
</dbReference>
<dbReference type="GO" id="GO:0003887">
    <property type="term" value="F:DNA-directed DNA polymerase activity"/>
    <property type="evidence" value="ECO:0007669"/>
    <property type="project" value="UniProtKB-KW"/>
</dbReference>
<evidence type="ECO:0000259" key="13">
    <source>
        <dbReference type="Pfam" id="PF11799"/>
    </source>
</evidence>
<evidence type="ECO:0000256" key="5">
    <source>
        <dbReference type="ARBA" id="ARBA00022695"/>
    </source>
</evidence>
<evidence type="ECO:0000256" key="2">
    <source>
        <dbReference type="ARBA" id="ARBA00012417"/>
    </source>
</evidence>
<evidence type="ECO:0000256" key="8">
    <source>
        <dbReference type="ARBA" id="ARBA00022763"/>
    </source>
</evidence>
<dbReference type="Gene3D" id="3.30.1490.100">
    <property type="entry name" value="DNA polymerase, Y-family, little finger domain"/>
    <property type="match status" value="1"/>
</dbReference>
<dbReference type="GO" id="GO:0046872">
    <property type="term" value="F:metal ion binding"/>
    <property type="evidence" value="ECO:0007669"/>
    <property type="project" value="UniProtKB-KW"/>
</dbReference>
<dbReference type="FunFam" id="3.30.1490.100:FF:000004">
    <property type="entry name" value="DNA polymerase IV"/>
    <property type="match status" value="1"/>
</dbReference>
<keyword evidence="10" id="KW-0239">DNA-directed DNA polymerase</keyword>
<accession>A0A9X1AH11</accession>
<dbReference type="GO" id="GO:0005829">
    <property type="term" value="C:cytosol"/>
    <property type="evidence" value="ECO:0007669"/>
    <property type="project" value="TreeGrafter"/>
</dbReference>
<dbReference type="InterPro" id="IPR043502">
    <property type="entry name" value="DNA/RNA_pol_sf"/>
</dbReference>
<feature type="domain" description="DNA polymerase Y-family little finger" evidence="13">
    <location>
        <begin position="55"/>
        <end position="149"/>
    </location>
</feature>
<dbReference type="Pfam" id="PF11799">
    <property type="entry name" value="IMS_C"/>
    <property type="match status" value="1"/>
</dbReference>
<reference evidence="15" key="2">
    <citation type="submission" date="2021-03" db="EMBL/GenBank/DDBJ databases">
        <authorList>
            <person name="Artuso I."/>
            <person name="Turrini P."/>
            <person name="Pirolo M."/>
            <person name="Lugli G.A."/>
            <person name="Ventura M."/>
            <person name="Visca P."/>
        </authorList>
    </citation>
    <scope>NUCLEOTIDE SEQUENCE</scope>
    <source>
        <strain evidence="15">LMG 26462</strain>
    </source>
</reference>
<organism evidence="15 16">
    <name type="scientific">Aminobacter anthyllidis</name>
    <dbReference type="NCBI Taxonomy" id="1035067"/>
    <lineage>
        <taxon>Bacteria</taxon>
        <taxon>Pseudomonadati</taxon>
        <taxon>Pseudomonadota</taxon>
        <taxon>Alphaproteobacteria</taxon>
        <taxon>Hyphomicrobiales</taxon>
        <taxon>Phyllobacteriaceae</taxon>
        <taxon>Aminobacter</taxon>
    </lineage>
</organism>
<keyword evidence="11" id="KW-0234">DNA repair</keyword>
<evidence type="ECO:0000256" key="11">
    <source>
        <dbReference type="ARBA" id="ARBA00023204"/>
    </source>
</evidence>
<evidence type="ECO:0000256" key="6">
    <source>
        <dbReference type="ARBA" id="ARBA00022705"/>
    </source>
</evidence>
<keyword evidence="7" id="KW-0479">Metal-binding</keyword>
<keyword evidence="5" id="KW-0548">Nucleotidyltransferase</keyword>
<dbReference type="Proteomes" id="UP001138921">
    <property type="component" value="Unassembled WGS sequence"/>
</dbReference>
<keyword evidence="3" id="KW-0515">Mutator protein</keyword>
<dbReference type="PANTHER" id="PTHR11076:SF33">
    <property type="entry name" value="DNA POLYMERASE KAPPA"/>
    <property type="match status" value="1"/>
</dbReference>
<comment type="similarity">
    <text evidence="1">Belongs to the DNA polymerase type-Y family.</text>
</comment>
<dbReference type="InterPro" id="IPR053848">
    <property type="entry name" value="IMS_HHH_1"/>
</dbReference>
<keyword evidence="4" id="KW-0808">Transferase</keyword>
<dbReference type="InterPro" id="IPR050116">
    <property type="entry name" value="DNA_polymerase-Y"/>
</dbReference>
<feature type="domain" description="DNA polymerase IV/DNA polymerase iota-like thumb" evidence="14">
    <location>
        <begin position="6"/>
        <end position="45"/>
    </location>
</feature>
<gene>
    <name evidence="15" type="ORF">J1C56_28975</name>
</gene>
<sequence length="187" mass="21062">MDALPKLEKLGIQTVADLREKPLAFLQQHFGKSGNWYYQIVRGIDERSVQPDRPRKSVGAEDTFAVGIFALDAARAELAPLAERVWRHCEAKHLSGRTVTLKVKFTDFQQVTRSRTLPRLLLGANEMLEVAQTMLADLFPTAKGIRLLGWDTVIFGRHGHISGKGFVVDISETSPFLESVDDYIDRR</sequence>
<comment type="caution">
    <text evidence="15">The sequence shown here is derived from an EMBL/GenBank/DDBJ whole genome shotgun (WGS) entry which is preliminary data.</text>
</comment>
<dbReference type="GO" id="GO:0006281">
    <property type="term" value="P:DNA repair"/>
    <property type="evidence" value="ECO:0007669"/>
    <property type="project" value="UniProtKB-KW"/>
</dbReference>
<dbReference type="SUPFAM" id="SSF56672">
    <property type="entry name" value="DNA/RNA polymerases"/>
    <property type="match status" value="1"/>
</dbReference>
<dbReference type="PANTHER" id="PTHR11076">
    <property type="entry name" value="DNA REPAIR POLYMERASE UMUC / TRANSFERASE FAMILY MEMBER"/>
    <property type="match status" value="1"/>
</dbReference>
<dbReference type="GO" id="GO:0009432">
    <property type="term" value="P:SOS response"/>
    <property type="evidence" value="ECO:0007669"/>
    <property type="project" value="TreeGrafter"/>
</dbReference>
<dbReference type="EMBL" id="JAFLWW010000012">
    <property type="protein sequence ID" value="MBT1159593.1"/>
    <property type="molecule type" value="Genomic_DNA"/>
</dbReference>
<evidence type="ECO:0000313" key="15">
    <source>
        <dbReference type="EMBL" id="MBT1159593.1"/>
    </source>
</evidence>
<dbReference type="SUPFAM" id="SSF100879">
    <property type="entry name" value="Lesion bypass DNA polymerase (Y-family), little finger domain"/>
    <property type="match status" value="1"/>
</dbReference>
<evidence type="ECO:0000256" key="10">
    <source>
        <dbReference type="ARBA" id="ARBA00022932"/>
    </source>
</evidence>
<keyword evidence="9" id="KW-0460">Magnesium</keyword>
<dbReference type="Pfam" id="PF21999">
    <property type="entry name" value="IMS_HHH_1"/>
    <property type="match status" value="1"/>
</dbReference>
<protein>
    <recommendedName>
        <fullName evidence="2">DNA-directed DNA polymerase</fullName>
        <ecNumber evidence="2">2.7.7.7</ecNumber>
    </recommendedName>
</protein>
<dbReference type="EC" id="2.7.7.7" evidence="2"/>
<dbReference type="InterPro" id="IPR036775">
    <property type="entry name" value="DNA_pol_Y-fam_lit_finger_sf"/>
</dbReference>
<evidence type="ECO:0000256" key="1">
    <source>
        <dbReference type="ARBA" id="ARBA00010945"/>
    </source>
</evidence>
<dbReference type="GO" id="GO:0006260">
    <property type="term" value="P:DNA replication"/>
    <property type="evidence" value="ECO:0007669"/>
    <property type="project" value="UniProtKB-KW"/>
</dbReference>
<evidence type="ECO:0000256" key="7">
    <source>
        <dbReference type="ARBA" id="ARBA00022723"/>
    </source>
</evidence>
<dbReference type="GO" id="GO:0003684">
    <property type="term" value="F:damaged DNA binding"/>
    <property type="evidence" value="ECO:0007669"/>
    <property type="project" value="InterPro"/>
</dbReference>
<dbReference type="GO" id="GO:0042276">
    <property type="term" value="P:error-prone translesion synthesis"/>
    <property type="evidence" value="ECO:0007669"/>
    <property type="project" value="TreeGrafter"/>
</dbReference>
<keyword evidence="8" id="KW-0227">DNA damage</keyword>
<keyword evidence="16" id="KW-1185">Reference proteome</keyword>
<evidence type="ECO:0000256" key="4">
    <source>
        <dbReference type="ARBA" id="ARBA00022679"/>
    </source>
</evidence>
<comment type="catalytic activity">
    <reaction evidence="12">
        <text>DNA(n) + a 2'-deoxyribonucleoside 5'-triphosphate = DNA(n+1) + diphosphate</text>
        <dbReference type="Rhea" id="RHEA:22508"/>
        <dbReference type="Rhea" id="RHEA-COMP:17339"/>
        <dbReference type="Rhea" id="RHEA-COMP:17340"/>
        <dbReference type="ChEBI" id="CHEBI:33019"/>
        <dbReference type="ChEBI" id="CHEBI:61560"/>
        <dbReference type="ChEBI" id="CHEBI:173112"/>
        <dbReference type="EC" id="2.7.7.7"/>
    </reaction>
</comment>
<evidence type="ECO:0000256" key="9">
    <source>
        <dbReference type="ARBA" id="ARBA00022842"/>
    </source>
</evidence>
<evidence type="ECO:0000259" key="14">
    <source>
        <dbReference type="Pfam" id="PF21999"/>
    </source>
</evidence>
<dbReference type="InterPro" id="IPR017961">
    <property type="entry name" value="DNA_pol_Y-fam_little_finger"/>
</dbReference>
<evidence type="ECO:0000256" key="3">
    <source>
        <dbReference type="ARBA" id="ARBA00022457"/>
    </source>
</evidence>